<feature type="transmembrane region" description="Helical" evidence="8">
    <location>
        <begin position="164"/>
        <end position="187"/>
    </location>
</feature>
<feature type="transmembrane region" description="Helical" evidence="8">
    <location>
        <begin position="51"/>
        <end position="70"/>
    </location>
</feature>
<comment type="function">
    <text evidence="8">A acetyltransferase, which acetylates the inositol ring of phosphatidylinositol during biosynthesis of GPI-anchor.</text>
</comment>
<dbReference type="Pfam" id="PF06423">
    <property type="entry name" value="GWT1"/>
    <property type="match status" value="1"/>
</dbReference>
<feature type="transmembrane region" description="Helical" evidence="8">
    <location>
        <begin position="499"/>
        <end position="520"/>
    </location>
</feature>
<feature type="transmembrane region" description="Helical" evidence="8">
    <location>
        <begin position="132"/>
        <end position="152"/>
    </location>
</feature>
<dbReference type="GO" id="GO:0032216">
    <property type="term" value="F:glucosaminyl-phosphatidylinositol O-acyltransferase activity"/>
    <property type="evidence" value="ECO:0007669"/>
    <property type="project" value="TreeGrafter"/>
</dbReference>
<keyword evidence="10" id="KW-1185">Reference proteome</keyword>
<keyword evidence="6 8" id="KW-1133">Transmembrane helix</keyword>
<evidence type="ECO:0000256" key="2">
    <source>
        <dbReference type="ARBA" id="ARBA00004687"/>
    </source>
</evidence>
<organism evidence="9 10">
    <name type="scientific">Hebeloma cylindrosporum</name>
    <dbReference type="NCBI Taxonomy" id="76867"/>
    <lineage>
        <taxon>Eukaryota</taxon>
        <taxon>Fungi</taxon>
        <taxon>Dikarya</taxon>
        <taxon>Basidiomycota</taxon>
        <taxon>Agaricomycotina</taxon>
        <taxon>Agaricomycetes</taxon>
        <taxon>Agaricomycetidae</taxon>
        <taxon>Agaricales</taxon>
        <taxon>Agaricineae</taxon>
        <taxon>Hymenogastraceae</taxon>
        <taxon>Hebeloma</taxon>
    </lineage>
</organism>
<dbReference type="GO" id="GO:0072659">
    <property type="term" value="P:protein localization to plasma membrane"/>
    <property type="evidence" value="ECO:0007669"/>
    <property type="project" value="TreeGrafter"/>
</dbReference>
<dbReference type="UniPathway" id="UPA00196"/>
<evidence type="ECO:0000256" key="7">
    <source>
        <dbReference type="ARBA" id="ARBA00023136"/>
    </source>
</evidence>
<feature type="transmembrane region" description="Helical" evidence="8">
    <location>
        <begin position="76"/>
        <end position="93"/>
    </location>
</feature>
<keyword evidence="8" id="KW-0256">Endoplasmic reticulum</keyword>
<dbReference type="GO" id="GO:0005789">
    <property type="term" value="C:endoplasmic reticulum membrane"/>
    <property type="evidence" value="ECO:0007669"/>
    <property type="project" value="UniProtKB-SubCell"/>
</dbReference>
<accession>A0A0C3BVZ3</accession>
<evidence type="ECO:0000256" key="3">
    <source>
        <dbReference type="ARBA" id="ARBA00007559"/>
    </source>
</evidence>
<feature type="transmembrane region" description="Helical" evidence="8">
    <location>
        <begin position="526"/>
        <end position="545"/>
    </location>
</feature>
<evidence type="ECO:0000256" key="1">
    <source>
        <dbReference type="ARBA" id="ARBA00004141"/>
    </source>
</evidence>
<dbReference type="PANTHER" id="PTHR20661">
    <property type="entry name" value="PHOSPHATIDYLINOSITOL-GLYCAN BIOSYNTHESIS CLASS W PROTEIN"/>
    <property type="match status" value="1"/>
</dbReference>
<dbReference type="PANTHER" id="PTHR20661:SF0">
    <property type="entry name" value="PHOSPHATIDYLINOSITOL-GLYCAN BIOSYNTHESIS CLASS W PROTEIN"/>
    <property type="match status" value="1"/>
</dbReference>
<comment type="subcellular location">
    <subcellularLocation>
        <location evidence="8">Endoplasmic reticulum membrane</location>
        <topology evidence="8">Multi-pass membrane protein</topology>
    </subcellularLocation>
    <subcellularLocation>
        <location evidence="1">Membrane</location>
        <topology evidence="1">Multi-pass membrane protein</topology>
    </subcellularLocation>
</comment>
<keyword evidence="7 8" id="KW-0472">Membrane</keyword>
<reference evidence="10" key="2">
    <citation type="submission" date="2015-01" db="EMBL/GenBank/DDBJ databases">
        <title>Evolutionary Origins and Diversification of the Mycorrhizal Mutualists.</title>
        <authorList>
            <consortium name="DOE Joint Genome Institute"/>
            <consortium name="Mycorrhizal Genomics Consortium"/>
            <person name="Kohler A."/>
            <person name="Kuo A."/>
            <person name="Nagy L.G."/>
            <person name="Floudas D."/>
            <person name="Copeland A."/>
            <person name="Barry K.W."/>
            <person name="Cichocki N."/>
            <person name="Veneault-Fourrey C."/>
            <person name="LaButti K."/>
            <person name="Lindquist E.A."/>
            <person name="Lipzen A."/>
            <person name="Lundell T."/>
            <person name="Morin E."/>
            <person name="Murat C."/>
            <person name="Riley R."/>
            <person name="Ohm R."/>
            <person name="Sun H."/>
            <person name="Tunlid A."/>
            <person name="Henrissat B."/>
            <person name="Grigoriev I.V."/>
            <person name="Hibbett D.S."/>
            <person name="Martin F."/>
        </authorList>
    </citation>
    <scope>NUCLEOTIDE SEQUENCE [LARGE SCALE GENOMIC DNA]</scope>
    <source>
        <strain evidence="10">h7</strain>
    </source>
</reference>
<keyword evidence="4 8" id="KW-0337">GPI-anchor biosynthesis</keyword>
<dbReference type="AlphaFoldDB" id="A0A0C3BVZ3"/>
<evidence type="ECO:0000313" key="10">
    <source>
        <dbReference type="Proteomes" id="UP000053424"/>
    </source>
</evidence>
<feature type="transmembrane region" description="Helical" evidence="8">
    <location>
        <begin position="303"/>
        <end position="324"/>
    </location>
</feature>
<dbReference type="OrthoDB" id="15270at2759"/>
<evidence type="ECO:0000313" key="9">
    <source>
        <dbReference type="EMBL" id="KIM36234.1"/>
    </source>
</evidence>
<dbReference type="HOGENOM" id="CLU_020802_1_0_1"/>
<dbReference type="PIRSF" id="PIRSF017321">
    <property type="entry name" value="GWT1"/>
    <property type="match status" value="1"/>
</dbReference>
<feature type="transmembrane region" description="Helical" evidence="8">
    <location>
        <begin position="20"/>
        <end position="39"/>
    </location>
</feature>
<proteinExistence type="inferred from homology"/>
<feature type="transmembrane region" description="Helical" evidence="8">
    <location>
        <begin position="236"/>
        <end position="254"/>
    </location>
</feature>
<protein>
    <recommendedName>
        <fullName evidence="8">GPI-anchored wall transfer protein</fullName>
        <ecNumber evidence="8">2.3.-.-</ecNumber>
    </recommendedName>
</protein>
<feature type="transmembrane region" description="Helical" evidence="8">
    <location>
        <begin position="261"/>
        <end position="283"/>
    </location>
</feature>
<dbReference type="InterPro" id="IPR009447">
    <property type="entry name" value="PIGW/GWT1"/>
</dbReference>
<comment type="similarity">
    <text evidence="3 8">Belongs to the PIGW family.</text>
</comment>
<feature type="transmembrane region" description="Helical" evidence="8">
    <location>
        <begin position="208"/>
        <end position="224"/>
    </location>
</feature>
<reference evidence="9 10" key="1">
    <citation type="submission" date="2014-04" db="EMBL/GenBank/DDBJ databases">
        <authorList>
            <consortium name="DOE Joint Genome Institute"/>
            <person name="Kuo A."/>
            <person name="Gay G."/>
            <person name="Dore J."/>
            <person name="Kohler A."/>
            <person name="Nagy L.G."/>
            <person name="Floudas D."/>
            <person name="Copeland A."/>
            <person name="Barry K.W."/>
            <person name="Cichocki N."/>
            <person name="Veneault-Fourrey C."/>
            <person name="LaButti K."/>
            <person name="Lindquist E.A."/>
            <person name="Lipzen A."/>
            <person name="Lundell T."/>
            <person name="Morin E."/>
            <person name="Murat C."/>
            <person name="Sun H."/>
            <person name="Tunlid A."/>
            <person name="Henrissat B."/>
            <person name="Grigoriev I.V."/>
            <person name="Hibbett D.S."/>
            <person name="Martin F."/>
            <person name="Nordberg H.P."/>
            <person name="Cantor M.N."/>
            <person name="Hua S.X."/>
        </authorList>
    </citation>
    <scope>NUCLEOTIDE SEQUENCE [LARGE SCALE GENOMIC DNA]</scope>
    <source>
        <strain evidence="10">h7</strain>
    </source>
</reference>
<keyword evidence="8" id="KW-0012">Acyltransferase</keyword>
<evidence type="ECO:0000256" key="4">
    <source>
        <dbReference type="ARBA" id="ARBA00022502"/>
    </source>
</evidence>
<dbReference type="EMBL" id="KN831807">
    <property type="protein sequence ID" value="KIM36234.1"/>
    <property type="molecule type" value="Genomic_DNA"/>
</dbReference>
<dbReference type="EC" id="2.3.-.-" evidence="8"/>
<dbReference type="GO" id="GO:0006506">
    <property type="term" value="P:GPI anchor biosynthetic process"/>
    <property type="evidence" value="ECO:0007669"/>
    <property type="project" value="UniProtKB-UniPathway"/>
</dbReference>
<keyword evidence="8" id="KW-0808">Transferase</keyword>
<name>A0A0C3BVZ3_HEBCY</name>
<dbReference type="STRING" id="686832.A0A0C3BVZ3"/>
<sequence length="551" mass="59953">MDDAYKQAKEDFVSGMKGSSISHVNLISLVALVAVALYAAIRTRISPTRNFGYYVQWGLLVLPMLLAMTVAANRPVYLIAILLIPTVGILQLPRAEIGTPLPSNVPLSPSSSKSSRHPSAEKISPLPALTTYRAHMMLMTVLAILAVDFPVFPRSLAKCETFGVSLMDLGVGSFIFSQGIVSAIPLVRDPSYITAPFLPKLLRVTKKSFPVIVLGLIRVLLVKGTEYPEHVTEYGVHWNFFITLALLPIIQVFLHPFLSRIPISLAGIIVALGQQIALSKFHLREYVTSDDRSTLISANKEGIVSLSGYLAIQLLGLSIGTIVLPPTPSFYSRRQAAYSKNVLGKRRNSESSKARPFDISAPRQTAKTATELCAYAILSWALLGVVRMLKVDGWGKDEGGVSRRMVNLPYILWVAAFNATFLLSYLVVLDLWIFAGSDGETPNRTSKPGKEHVVMEASSPPGLSGYGGRGAGGIVGGGQDLAVSFNPPQLLEVINRGSLAVFLFANVLTGLINMTVSTMYTSDTRAMLILVVYSLVVCYVPWRLGSSRWLR</sequence>
<gene>
    <name evidence="9" type="ORF">M413DRAFT_427632</name>
</gene>
<keyword evidence="5 8" id="KW-0812">Transmembrane</keyword>
<evidence type="ECO:0000256" key="5">
    <source>
        <dbReference type="ARBA" id="ARBA00022692"/>
    </source>
</evidence>
<dbReference type="Proteomes" id="UP000053424">
    <property type="component" value="Unassembled WGS sequence"/>
</dbReference>
<comment type="pathway">
    <text evidence="2 8">Glycolipid biosynthesis; glycosylphosphatidylinositol-anchor biosynthesis.</text>
</comment>
<evidence type="ECO:0000256" key="6">
    <source>
        <dbReference type="ARBA" id="ARBA00022989"/>
    </source>
</evidence>
<evidence type="ECO:0000256" key="8">
    <source>
        <dbReference type="RuleBase" id="RU280819"/>
    </source>
</evidence>
<feature type="transmembrane region" description="Helical" evidence="8">
    <location>
        <begin position="410"/>
        <end position="434"/>
    </location>
</feature>